<feature type="binding site" evidence="7">
    <location>
        <position position="99"/>
    </location>
    <ligand>
        <name>Zn(2+)</name>
        <dbReference type="ChEBI" id="CHEBI:29105"/>
    </ligand>
</feature>
<keyword evidence="3 7" id="KW-0862">Zinc</keyword>
<dbReference type="GO" id="GO:0003700">
    <property type="term" value="F:DNA-binding transcription factor activity"/>
    <property type="evidence" value="ECO:0007669"/>
    <property type="project" value="InterPro"/>
</dbReference>
<dbReference type="EMBL" id="CAAJGR010000021">
    <property type="protein sequence ID" value="VHO06092.1"/>
    <property type="molecule type" value="Genomic_DNA"/>
</dbReference>
<dbReference type="GO" id="GO:0046872">
    <property type="term" value="F:metal ion binding"/>
    <property type="evidence" value="ECO:0007669"/>
    <property type="project" value="UniProtKB-KW"/>
</dbReference>
<dbReference type="InterPro" id="IPR036390">
    <property type="entry name" value="WH_DNA-bd_sf"/>
</dbReference>
<evidence type="ECO:0000256" key="1">
    <source>
        <dbReference type="ARBA" id="ARBA00007957"/>
    </source>
</evidence>
<dbReference type="GO" id="GO:0003677">
    <property type="term" value="F:DNA binding"/>
    <property type="evidence" value="ECO:0007669"/>
    <property type="project" value="UniProtKB-KW"/>
</dbReference>
<evidence type="ECO:0000313" key="8">
    <source>
        <dbReference type="EMBL" id="VHO06092.1"/>
    </source>
</evidence>
<keyword evidence="2" id="KW-0678">Repressor</keyword>
<gene>
    <name evidence="8" type="ORF">BAL341_3150</name>
</gene>
<evidence type="ECO:0000256" key="5">
    <source>
        <dbReference type="ARBA" id="ARBA00023125"/>
    </source>
</evidence>
<keyword evidence="5" id="KW-0238">DNA-binding</keyword>
<dbReference type="SUPFAM" id="SSF46785">
    <property type="entry name" value="Winged helix' DNA-binding domain"/>
    <property type="match status" value="1"/>
</dbReference>
<evidence type="ECO:0000256" key="2">
    <source>
        <dbReference type="ARBA" id="ARBA00022491"/>
    </source>
</evidence>
<feature type="binding site" evidence="7">
    <location>
        <position position="96"/>
    </location>
    <ligand>
        <name>Zn(2+)</name>
        <dbReference type="ChEBI" id="CHEBI:29105"/>
    </ligand>
</feature>
<keyword evidence="6" id="KW-0804">Transcription</keyword>
<dbReference type="InterPro" id="IPR036388">
    <property type="entry name" value="WH-like_DNA-bd_sf"/>
</dbReference>
<accession>A0A486XU84</accession>
<evidence type="ECO:0000256" key="7">
    <source>
        <dbReference type="PIRSR" id="PIRSR602481-1"/>
    </source>
</evidence>
<dbReference type="Pfam" id="PF01475">
    <property type="entry name" value="FUR"/>
    <property type="match status" value="1"/>
</dbReference>
<comment type="similarity">
    <text evidence="1">Belongs to the Fur family.</text>
</comment>
<reference evidence="8" key="1">
    <citation type="submission" date="2019-04" db="EMBL/GenBank/DDBJ databases">
        <authorList>
            <person name="Brambilla D."/>
        </authorList>
    </citation>
    <scope>NUCLEOTIDE SEQUENCE</scope>
    <source>
        <strain evidence="8">BAL1</strain>
    </source>
</reference>
<protein>
    <submittedName>
        <fullName evidence="8">Zinc uptake regulation protein ZUR</fullName>
    </submittedName>
</protein>
<dbReference type="Gene3D" id="1.10.10.10">
    <property type="entry name" value="Winged helix-like DNA-binding domain superfamily/Winged helix DNA-binding domain"/>
    <property type="match status" value="1"/>
</dbReference>
<feature type="binding site" evidence="7">
    <location>
        <position position="136"/>
    </location>
    <ligand>
        <name>Zn(2+)</name>
        <dbReference type="ChEBI" id="CHEBI:29105"/>
    </ligand>
</feature>
<name>A0A486XU84_9GAMM</name>
<evidence type="ECO:0000256" key="3">
    <source>
        <dbReference type="ARBA" id="ARBA00022833"/>
    </source>
</evidence>
<dbReference type="AlphaFoldDB" id="A0A486XU84"/>
<keyword evidence="7" id="KW-0479">Metal-binding</keyword>
<dbReference type="Gene3D" id="3.30.1490.190">
    <property type="match status" value="1"/>
</dbReference>
<evidence type="ECO:0000256" key="6">
    <source>
        <dbReference type="ARBA" id="ARBA00023163"/>
    </source>
</evidence>
<organism evidence="8">
    <name type="scientific">Rheinheimera sp. BAL341</name>
    <dbReference type="NCBI Taxonomy" id="1708203"/>
    <lineage>
        <taxon>Bacteria</taxon>
        <taxon>Pseudomonadati</taxon>
        <taxon>Pseudomonadota</taxon>
        <taxon>Gammaproteobacteria</taxon>
        <taxon>Chromatiales</taxon>
        <taxon>Chromatiaceae</taxon>
        <taxon>Rheinheimera</taxon>
    </lineage>
</organism>
<sequence length="145" mass="16871">MKASYCVSQAELNRRPSMTKNRRQVMALLQQKNTAMSAYEVIEALQQDYDTSLYPMAAYRALDFLRQMQCVLHLRTINKFIYVENSQPTFWQVLICDKCQQIEKYAFSHAVAHPLLQQPNSTFHTRDNHIELHGLCHSCVNTTDS</sequence>
<keyword evidence="4" id="KW-0805">Transcription regulation</keyword>
<evidence type="ECO:0000256" key="4">
    <source>
        <dbReference type="ARBA" id="ARBA00023015"/>
    </source>
</evidence>
<dbReference type="InterPro" id="IPR043135">
    <property type="entry name" value="Fur_C"/>
</dbReference>
<feature type="binding site" evidence="7">
    <location>
        <position position="139"/>
    </location>
    <ligand>
        <name>Zn(2+)</name>
        <dbReference type="ChEBI" id="CHEBI:29105"/>
    </ligand>
</feature>
<dbReference type="InterPro" id="IPR002481">
    <property type="entry name" value="FUR"/>
</dbReference>
<comment type="cofactor">
    <cofactor evidence="7">
        <name>Zn(2+)</name>
        <dbReference type="ChEBI" id="CHEBI:29105"/>
    </cofactor>
    <text evidence="7">Binds 1 zinc ion per subunit.</text>
</comment>
<proteinExistence type="inferred from homology"/>